<feature type="region of interest" description="Disordered" evidence="1">
    <location>
        <begin position="1"/>
        <end position="40"/>
    </location>
</feature>
<keyword evidence="4" id="KW-1185">Reference proteome</keyword>
<name>A0ABR1FIN9_AURAN</name>
<dbReference type="InterPro" id="IPR045122">
    <property type="entry name" value="Csc1-like"/>
</dbReference>
<proteinExistence type="predicted"/>
<feature type="transmembrane region" description="Helical" evidence="2">
    <location>
        <begin position="1114"/>
        <end position="1134"/>
    </location>
</feature>
<keyword evidence="2" id="KW-1133">Transmembrane helix</keyword>
<evidence type="ECO:0000256" key="1">
    <source>
        <dbReference type="SAM" id="MobiDB-lite"/>
    </source>
</evidence>
<feature type="transmembrane region" description="Helical" evidence="2">
    <location>
        <begin position="287"/>
        <end position="309"/>
    </location>
</feature>
<organism evidence="3 4">
    <name type="scientific">Aureococcus anophagefferens</name>
    <name type="common">Harmful bloom alga</name>
    <dbReference type="NCBI Taxonomy" id="44056"/>
    <lineage>
        <taxon>Eukaryota</taxon>
        <taxon>Sar</taxon>
        <taxon>Stramenopiles</taxon>
        <taxon>Ochrophyta</taxon>
        <taxon>Pelagophyceae</taxon>
        <taxon>Pelagomonadales</taxon>
        <taxon>Pelagomonadaceae</taxon>
        <taxon>Aureococcus</taxon>
    </lineage>
</organism>
<reference evidence="3 4" key="1">
    <citation type="submission" date="2024-03" db="EMBL/GenBank/DDBJ databases">
        <title>Aureococcus anophagefferens CCMP1851 and Kratosvirus quantuckense: Draft genome of a second virus-susceptible host strain in the model system.</title>
        <authorList>
            <person name="Chase E."/>
            <person name="Truchon A.R."/>
            <person name="Schepens W."/>
            <person name="Wilhelm S.W."/>
        </authorList>
    </citation>
    <scope>NUCLEOTIDE SEQUENCE [LARGE SCALE GENOMIC DNA]</scope>
    <source>
        <strain evidence="3 4">CCMP1851</strain>
    </source>
</reference>
<comment type="caution">
    <text evidence="3">The sequence shown here is derived from an EMBL/GenBank/DDBJ whole genome shotgun (WGS) entry which is preliminary data.</text>
</comment>
<evidence type="ECO:0000313" key="3">
    <source>
        <dbReference type="EMBL" id="KAK7231529.1"/>
    </source>
</evidence>
<feature type="transmembrane region" description="Helical" evidence="2">
    <location>
        <begin position="376"/>
        <end position="395"/>
    </location>
</feature>
<evidence type="ECO:0008006" key="5">
    <source>
        <dbReference type="Google" id="ProtNLM"/>
    </source>
</evidence>
<gene>
    <name evidence="3" type="ORF">SO694_0025303</name>
</gene>
<feature type="transmembrane region" description="Helical" evidence="2">
    <location>
        <begin position="416"/>
        <end position="440"/>
    </location>
</feature>
<sequence length="1425" mass="155026">MHEEQKEMDTARLPNPRDAIEQWLRGAGVPRSTASSSASLLAERNWQPAGASGALSDMRGLPDEAVLLAQRRLGRESVYREFLEGGDDPESPTKRRRHTLARASQLAAEGASTRELARYALPRREAAERHRAGLLFEGGENSVRAAAPLGELGVGVELSVELFFRALRVSFWAMCAMALCYGPALAIHRAGNDGYALSTPKIVAAGDLGFVRYGLGNEGLDRDAISSRRGRCDCASVPSQVVDAVGCVDGGGGVDCACSDKGVDKVRFCDGWRYLSIWGRRYRDHRVAYALAGSALAASIVLVVAAFYFDRTLGKVVARRRTIQAEPADYTIIVKGLPPTATIASVREHFSSLYDLKGPAYRHAPVAGVDAGGVRLHGTALATALAAAATHFVVLPYASSKIPRADELGGGYKRRAALVGGGALLVGFLFWCFLACRGAGTPRPRASPRAAWEAERAAALTYAAKRRRRRKRSSRVAPSDDSDAVALDGLDAMSRVLCADDPGAAEPCDNADHVNGNPNFLGSWVADVQLSHPFGNLIRRARKMLKVDEKAETLNALLARERSDRARPGRIARLERKIAKTRKRFEKSATKLRKRYAPERTMRPCGRVAFVTFEHEESCFRCLDDYRASGSWYRRRFQPRALRFPDGETTRRRLIVKRAPAPSNVVWENLEQSWGSRVRRAAAARAVTLALLAASALAINKAAVAARDAVESIPDSLQCRALEAAVVGTFNSTLRELRYNETVDCGGDAYHLAYDGLDYDQLPPLKLDAYGDISPLPRGDAGLDVLRDVDGGLRCEHAAGASKRSPKVCRSRGGRSDDKHAHALFPCGANATCDTLAVTCAAPRCGVCDDPCAPGDRSRDNEDDVCYTLPCYGRSESGAPGWIDDPGYSCFEYHPSLLAACFCRFNLGAKKAALILAGRRKPAEADVCAKTLRNVMVAFLLKIAVALLVVLVNELVRVALYALTDFERHSSQTTRLTSLVTKLSNAQIVNTALLALAINASLKRDESPDGVDEGADRTNLLGGSHRSMGKAWYATVGASLTLTMLTNVVVPQISFVQKVVVKELKRTALRSWVKTQSALDRLYTPTPWQIERSYAIALTTLFVTTLYAPGLPVLAAFATVACGVAYALNKVLVFKFCEQPPNYDETLGKQFSNRLYVMAALHFLMAVYALSEDELVHAPDVEAIATYAEKRSGLVRFALRRMAKRNVVPLWLAFFAYVAVLLLWAILGRPFLLFLKSLCGGGAIRDLAHVHRQAPYSKPWTSVAASKALRLKATAAKRVAHDDGDLHLAHGCTFYRRWETDALSSNGHKRRAGDVKLAWEVMAKADLESYNIVRNPKYERVMALLDKLGYAAVDEEEAICRPSAASLARSRVKRAQEAAKADPDLPPPPRVSAQAAAQEAQKILQQSAVKAAWAGGDGDGADDII</sequence>
<feature type="transmembrane region" description="Helical" evidence="2">
    <location>
        <begin position="1208"/>
        <end position="1227"/>
    </location>
</feature>
<dbReference type="EMBL" id="JBBJCI010000397">
    <property type="protein sequence ID" value="KAK7231529.1"/>
    <property type="molecule type" value="Genomic_DNA"/>
</dbReference>
<dbReference type="PANTHER" id="PTHR13018:SF83">
    <property type="entry name" value="RRM DOMAIN-CONTAINING PROTEIN"/>
    <property type="match status" value="1"/>
</dbReference>
<feature type="compositionally biased region" description="Basic and acidic residues" evidence="1">
    <location>
        <begin position="1"/>
        <end position="10"/>
    </location>
</feature>
<dbReference type="Proteomes" id="UP001363151">
    <property type="component" value="Unassembled WGS sequence"/>
</dbReference>
<protein>
    <recommendedName>
        <fullName evidence="5">CSC1/OSCA1-like cytosolic domain-containing protein</fullName>
    </recommendedName>
</protein>
<keyword evidence="2" id="KW-0472">Membrane</keyword>
<keyword evidence="2" id="KW-0812">Transmembrane</keyword>
<feature type="region of interest" description="Disordered" evidence="1">
    <location>
        <begin position="1375"/>
        <end position="1399"/>
    </location>
</feature>
<evidence type="ECO:0000256" key="2">
    <source>
        <dbReference type="SAM" id="Phobius"/>
    </source>
</evidence>
<dbReference type="PANTHER" id="PTHR13018">
    <property type="entry name" value="PROBABLE MEMBRANE PROTEIN DUF221-RELATED"/>
    <property type="match status" value="1"/>
</dbReference>
<accession>A0ABR1FIN9</accession>
<evidence type="ECO:0000313" key="4">
    <source>
        <dbReference type="Proteomes" id="UP001363151"/>
    </source>
</evidence>